<reference evidence="5 6" key="1">
    <citation type="journal article" date="2011" name="BMC Genomics">
        <title>Genome-wide analysis of the role of GlnR in Streptomyces venezuelae provides new insights into global nitrogen regulation in actinomycetes.</title>
        <authorList>
            <person name="Pullan S.T."/>
            <person name="Bibb M.J."/>
            <person name="Merrick M."/>
        </authorList>
    </citation>
    <scope>NUCLEOTIDE SEQUENCE [LARGE SCALE GENOMIC DNA]</scope>
    <source>
        <strain evidence="6">ATCC 10712 / CBS 650.69 / DSM 40230 / JCM 4526 / NBRC 13096 / PD 04745</strain>
    </source>
</reference>
<feature type="DNA-binding region" description="H-T-H motif" evidence="2">
    <location>
        <begin position="53"/>
        <end position="72"/>
    </location>
</feature>
<accession>F2RB58</accession>
<dbReference type="GeneID" id="51861488"/>
<feature type="compositionally biased region" description="Low complexity" evidence="3">
    <location>
        <begin position="115"/>
        <end position="131"/>
    </location>
</feature>
<protein>
    <submittedName>
        <fullName evidence="5">Transcriptional regulator, TetR family</fullName>
    </submittedName>
</protein>
<dbReference type="PATRIC" id="fig|953739.5.peg.2945"/>
<dbReference type="RefSeq" id="WP_015032105.1">
    <property type="nucleotide sequence ID" value="NC_018750.1"/>
</dbReference>
<feature type="region of interest" description="Disordered" evidence="3">
    <location>
        <begin position="94"/>
        <end position="146"/>
    </location>
</feature>
<dbReference type="eggNOG" id="COG3226">
    <property type="taxonomic scope" value="Bacteria"/>
</dbReference>
<dbReference type="InterPro" id="IPR001647">
    <property type="entry name" value="HTH_TetR"/>
</dbReference>
<dbReference type="EMBL" id="FR845719">
    <property type="protein sequence ID" value="CCA54186.1"/>
    <property type="molecule type" value="Genomic_DNA"/>
</dbReference>
<dbReference type="AlphaFoldDB" id="F2RB58"/>
<dbReference type="PROSITE" id="PS50977">
    <property type="entry name" value="HTH_TETR_2"/>
    <property type="match status" value="1"/>
</dbReference>
<dbReference type="Proteomes" id="UP000006854">
    <property type="component" value="Chromosome"/>
</dbReference>
<evidence type="ECO:0000256" key="3">
    <source>
        <dbReference type="SAM" id="MobiDB-lite"/>
    </source>
</evidence>
<keyword evidence="1 2" id="KW-0238">DNA-binding</keyword>
<evidence type="ECO:0000256" key="2">
    <source>
        <dbReference type="PROSITE-ProRule" id="PRU00335"/>
    </source>
</evidence>
<dbReference type="STRING" id="953739.SVEN_0899"/>
<dbReference type="OrthoDB" id="7506349at2"/>
<dbReference type="InterPro" id="IPR009057">
    <property type="entry name" value="Homeodomain-like_sf"/>
</dbReference>
<evidence type="ECO:0000313" key="6">
    <source>
        <dbReference type="Proteomes" id="UP000006854"/>
    </source>
</evidence>
<feature type="domain" description="HTH tetR-type" evidence="4">
    <location>
        <begin position="30"/>
        <end position="90"/>
    </location>
</feature>
<dbReference type="SUPFAM" id="SSF46689">
    <property type="entry name" value="Homeodomain-like"/>
    <property type="match status" value="1"/>
</dbReference>
<sequence>MTASTPPTALAASAAASRAPGSPDSPHSPASRADRIGDAALDLLVERGMRGLTHRAVDERAGLPQGSTSNHARTRQALLETAVRRQVQLEARVLAPDELPGARTGPTTDDEGEGEATAGAATGAGAGATADSEAKATADTEAATDQADPRLRTAALADALSLALHRYLTDHRALLVSRYELALEATRRPELRTFFDAAGSAFRDPLVAMTTAAGSPEPERHALSLVAWCEGLMFSCAAGSFHAAVPSRAELRTGFEELLRGMLGSR</sequence>
<dbReference type="InterPro" id="IPR041583">
    <property type="entry name" value="TetR_C_31"/>
</dbReference>
<gene>
    <name evidence="5" type="ordered locus">SVEN_0899</name>
</gene>
<name>F2RB58_STRVP</name>
<dbReference type="KEGG" id="sve:SVEN_0899"/>
<evidence type="ECO:0000313" key="5">
    <source>
        <dbReference type="EMBL" id="CCA54186.1"/>
    </source>
</evidence>
<dbReference type="Pfam" id="PF17940">
    <property type="entry name" value="TetR_C_31"/>
    <property type="match status" value="1"/>
</dbReference>
<organism evidence="5 6">
    <name type="scientific">Streptomyces venezuelae (strain ATCC 10712 / CBS 650.69 / DSM 40230 / JCM 4526 / NBRC 13096 / PD 04745)</name>
    <dbReference type="NCBI Taxonomy" id="953739"/>
    <lineage>
        <taxon>Bacteria</taxon>
        <taxon>Bacillati</taxon>
        <taxon>Actinomycetota</taxon>
        <taxon>Actinomycetes</taxon>
        <taxon>Kitasatosporales</taxon>
        <taxon>Streptomycetaceae</taxon>
        <taxon>Streptomyces</taxon>
    </lineage>
</organism>
<dbReference type="Gene3D" id="1.10.357.10">
    <property type="entry name" value="Tetracycline Repressor, domain 2"/>
    <property type="match status" value="2"/>
</dbReference>
<keyword evidence="6" id="KW-1185">Reference proteome</keyword>
<feature type="compositionally biased region" description="Low complexity" evidence="3">
    <location>
        <begin position="1"/>
        <end position="25"/>
    </location>
</feature>
<feature type="region of interest" description="Disordered" evidence="3">
    <location>
        <begin position="1"/>
        <end position="36"/>
    </location>
</feature>
<evidence type="ECO:0000256" key="1">
    <source>
        <dbReference type="ARBA" id="ARBA00023125"/>
    </source>
</evidence>
<evidence type="ECO:0000259" key="4">
    <source>
        <dbReference type="PROSITE" id="PS50977"/>
    </source>
</evidence>
<dbReference type="GO" id="GO:0003677">
    <property type="term" value="F:DNA binding"/>
    <property type="evidence" value="ECO:0007669"/>
    <property type="project" value="UniProtKB-UniRule"/>
</dbReference>
<proteinExistence type="predicted"/>
<dbReference type="HOGENOM" id="CLU_069356_21_0_11"/>